<dbReference type="PANTHER" id="PTHR43796">
    <property type="entry name" value="CARBOXYNORSPERMIDINE SYNTHASE"/>
    <property type="match status" value="1"/>
</dbReference>
<dbReference type="SUPFAM" id="SSF51735">
    <property type="entry name" value="NAD(P)-binding Rossmann-fold domains"/>
    <property type="match status" value="1"/>
</dbReference>
<dbReference type="RefSeq" id="WP_170194743.1">
    <property type="nucleotide sequence ID" value="NZ_JABBNB010000012.1"/>
</dbReference>
<evidence type="ECO:0000313" key="2">
    <source>
        <dbReference type="EMBL" id="NMO02241.1"/>
    </source>
</evidence>
<reference evidence="2 3" key="1">
    <citation type="submission" date="2020-04" db="EMBL/GenBank/DDBJ databases">
        <title>Gordonia sp. nov. TBRC 11910.</title>
        <authorList>
            <person name="Suriyachadkun C."/>
        </authorList>
    </citation>
    <scope>NUCLEOTIDE SEQUENCE [LARGE SCALE GENOMIC DNA]</scope>
    <source>
        <strain evidence="2 3">TBRC 11910</strain>
    </source>
</reference>
<dbReference type="Gene3D" id="3.30.360.10">
    <property type="entry name" value="Dihydrodipicolinate Reductase, domain 2"/>
    <property type="match status" value="1"/>
</dbReference>
<keyword evidence="3" id="KW-1185">Reference proteome</keyword>
<sequence>MNRQWDVAVIGAGGSQAQAMLAGAARAQSLDRWIAVDRAWTDKTAAVVDSLGMARHTLDLFDEPERLAALFAETRVVANLAGPYYRTGEVVLDAAIRAGANYLDICDDADAVLKLLTYDDAAQAAGVTALIGMGSSPGTTNVLIRAAVDELGSAENVDIYWTVDVSDSTPAAARHFWHCFNLVDADGAAHPVPTWDEIERVTVDFPEPVGPRELVRLAHPEPVTVPRYLPVDKSNNFGAVTPVDALQVCWAMAYATDPLRDRSGHDVADITDKAVDVFAAYRDSRPGSPRVGSGMVIDVHTAGTGLRFSSGAETEMAEATGVPAAAGLMLMLAGQVPGPGVLPPELLRPADFFASLQRVSRGGGGLQVHRLVDGKPTERMRIRDLFAATRADRRDVVDARA</sequence>
<protein>
    <submittedName>
        <fullName evidence="2">Saccharopine dehydrogenase</fullName>
    </submittedName>
</protein>
<dbReference type="Gene3D" id="3.40.50.720">
    <property type="entry name" value="NAD(P)-binding Rossmann-like Domain"/>
    <property type="match status" value="2"/>
</dbReference>
<dbReference type="InterPro" id="IPR005097">
    <property type="entry name" value="Sacchrp_dh_NADP-bd"/>
</dbReference>
<dbReference type="Pfam" id="PF03435">
    <property type="entry name" value="Sacchrp_dh_NADP"/>
    <property type="match status" value="1"/>
</dbReference>
<dbReference type="EMBL" id="JABBNB010000012">
    <property type="protein sequence ID" value="NMO02241.1"/>
    <property type="molecule type" value="Genomic_DNA"/>
</dbReference>
<comment type="caution">
    <text evidence="2">The sequence shown here is derived from an EMBL/GenBank/DDBJ whole genome shotgun (WGS) entry which is preliminary data.</text>
</comment>
<organism evidence="2 3">
    <name type="scientific">Gordonia asplenii</name>
    <dbReference type="NCBI Taxonomy" id="2725283"/>
    <lineage>
        <taxon>Bacteria</taxon>
        <taxon>Bacillati</taxon>
        <taxon>Actinomycetota</taxon>
        <taxon>Actinomycetes</taxon>
        <taxon>Mycobacteriales</taxon>
        <taxon>Gordoniaceae</taxon>
        <taxon>Gordonia</taxon>
    </lineage>
</organism>
<feature type="domain" description="Saccharopine dehydrogenase NADP binding" evidence="1">
    <location>
        <begin position="7"/>
        <end position="130"/>
    </location>
</feature>
<dbReference type="AlphaFoldDB" id="A0A848L155"/>
<proteinExistence type="predicted"/>
<dbReference type="Proteomes" id="UP000550729">
    <property type="component" value="Unassembled WGS sequence"/>
</dbReference>
<dbReference type="InterPro" id="IPR036291">
    <property type="entry name" value="NAD(P)-bd_dom_sf"/>
</dbReference>
<dbReference type="PANTHER" id="PTHR43796:SF2">
    <property type="entry name" value="CARBOXYNORSPERMIDINE SYNTHASE"/>
    <property type="match status" value="1"/>
</dbReference>
<evidence type="ECO:0000259" key="1">
    <source>
        <dbReference type="Pfam" id="PF03435"/>
    </source>
</evidence>
<evidence type="ECO:0000313" key="3">
    <source>
        <dbReference type="Proteomes" id="UP000550729"/>
    </source>
</evidence>
<accession>A0A848L155</accession>
<name>A0A848L155_9ACTN</name>
<gene>
    <name evidence="2" type="ORF">HH308_13565</name>
</gene>